<feature type="signal peptide" evidence="3">
    <location>
        <begin position="1"/>
        <end position="24"/>
    </location>
</feature>
<dbReference type="Proteomes" id="UP000536179">
    <property type="component" value="Unassembled WGS sequence"/>
</dbReference>
<gene>
    <name evidence="5" type="ORF">FHS27_004069</name>
</gene>
<keyword evidence="2" id="KW-0378">Hydrolase</keyword>
<name>A0A7W5E1T5_9BACT</name>
<dbReference type="Gene3D" id="3.40.720.10">
    <property type="entry name" value="Alkaline Phosphatase, subunit A"/>
    <property type="match status" value="1"/>
</dbReference>
<evidence type="ECO:0000313" key="6">
    <source>
        <dbReference type="Proteomes" id="UP000536179"/>
    </source>
</evidence>
<dbReference type="InterPro" id="IPR000917">
    <property type="entry name" value="Sulfatase_N"/>
</dbReference>
<keyword evidence="3" id="KW-0732">Signal</keyword>
<reference evidence="5 6" key="1">
    <citation type="submission" date="2020-08" db="EMBL/GenBank/DDBJ databases">
        <title>Genomic Encyclopedia of Type Strains, Phase III (KMG-III): the genomes of soil and plant-associated and newly described type strains.</title>
        <authorList>
            <person name="Whitman W."/>
        </authorList>
    </citation>
    <scope>NUCLEOTIDE SEQUENCE [LARGE SCALE GENOMIC DNA]</scope>
    <source>
        <strain evidence="5 6">CECT 8075</strain>
    </source>
</reference>
<dbReference type="PANTHER" id="PTHR42693">
    <property type="entry name" value="ARYLSULFATASE FAMILY MEMBER"/>
    <property type="match status" value="1"/>
</dbReference>
<organism evidence="5 6">
    <name type="scientific">Aporhodopirellula rubra</name>
    <dbReference type="NCBI Taxonomy" id="980271"/>
    <lineage>
        <taxon>Bacteria</taxon>
        <taxon>Pseudomonadati</taxon>
        <taxon>Planctomycetota</taxon>
        <taxon>Planctomycetia</taxon>
        <taxon>Pirellulales</taxon>
        <taxon>Pirellulaceae</taxon>
        <taxon>Aporhodopirellula</taxon>
    </lineage>
</organism>
<feature type="chain" id="PRO_5031087186" evidence="3">
    <location>
        <begin position="25"/>
        <end position="472"/>
    </location>
</feature>
<dbReference type="RefSeq" id="WP_246420170.1">
    <property type="nucleotide sequence ID" value="NZ_JACHXU010000014.1"/>
</dbReference>
<dbReference type="GO" id="GO:0004065">
    <property type="term" value="F:arylsulfatase activity"/>
    <property type="evidence" value="ECO:0007669"/>
    <property type="project" value="TreeGrafter"/>
</dbReference>
<feature type="domain" description="Sulfatase N-terminal" evidence="4">
    <location>
        <begin position="29"/>
        <end position="368"/>
    </location>
</feature>
<sequence>MRHQIRIGCLLLIAVSLLTGTVQAEPARPNIVLMMADDLGWGDVHCFNPKSPIKTPQLDAMAAAGLQFNRFYSSSPVCSPTRGSCLTGRHPFRYGIYFANKGHLKSEELTLAELLQKHGYATGHFGKWHLGTLTTEMKDANRGKPDNTKEFSPPWKNGFEVCFSTESKVPTWDPMLKPLKDNHNGWDFIEDKSTAVAYGTHYWNEKGEVVRDNLDGDDSRVIMDRAVPFIEKATKDGKPFFTVIWFHAPHLPVVAGPEYAAMYSRYDTYKRNYYGCVTAMDEQVGRLRETLQQAGVAENTMLWFGSDNGALAPGRAPGSVGHFRGGKRSLYEGGVRVSGILEWPARVKAGTQTEFPAVTSDYLPTILDELKVEYTGQRPLDGISLLPVLAGTQTERAQSIGFESQGQLAWTTQQYKLYSKNAGKTWELYNLLSDPSEENNLASAHPEQVAEMSKQLAAWRDSCVRSDQGGDY</sequence>
<dbReference type="InterPro" id="IPR050738">
    <property type="entry name" value="Sulfatase"/>
</dbReference>
<evidence type="ECO:0000256" key="2">
    <source>
        <dbReference type="ARBA" id="ARBA00022801"/>
    </source>
</evidence>
<comment type="caution">
    <text evidence="5">The sequence shown here is derived from an EMBL/GenBank/DDBJ whole genome shotgun (WGS) entry which is preliminary data.</text>
</comment>
<dbReference type="EMBL" id="JACHXU010000014">
    <property type="protein sequence ID" value="MBB3208242.1"/>
    <property type="molecule type" value="Genomic_DNA"/>
</dbReference>
<evidence type="ECO:0000256" key="3">
    <source>
        <dbReference type="SAM" id="SignalP"/>
    </source>
</evidence>
<evidence type="ECO:0000259" key="4">
    <source>
        <dbReference type="Pfam" id="PF00884"/>
    </source>
</evidence>
<keyword evidence="6" id="KW-1185">Reference proteome</keyword>
<dbReference type="AlphaFoldDB" id="A0A7W5E1T5"/>
<proteinExistence type="inferred from homology"/>
<evidence type="ECO:0000256" key="1">
    <source>
        <dbReference type="ARBA" id="ARBA00008779"/>
    </source>
</evidence>
<dbReference type="SUPFAM" id="SSF53649">
    <property type="entry name" value="Alkaline phosphatase-like"/>
    <property type="match status" value="1"/>
</dbReference>
<comment type="similarity">
    <text evidence="1">Belongs to the sulfatase family.</text>
</comment>
<protein>
    <submittedName>
        <fullName evidence="5">Arylsulfatase A-like enzyme</fullName>
    </submittedName>
</protein>
<dbReference type="InterPro" id="IPR017850">
    <property type="entry name" value="Alkaline_phosphatase_core_sf"/>
</dbReference>
<dbReference type="Gene3D" id="3.30.1120.10">
    <property type="match status" value="1"/>
</dbReference>
<dbReference type="Pfam" id="PF00884">
    <property type="entry name" value="Sulfatase"/>
    <property type="match status" value="1"/>
</dbReference>
<dbReference type="PANTHER" id="PTHR42693:SF53">
    <property type="entry name" value="ENDO-4-O-SULFATASE"/>
    <property type="match status" value="1"/>
</dbReference>
<evidence type="ECO:0000313" key="5">
    <source>
        <dbReference type="EMBL" id="MBB3208242.1"/>
    </source>
</evidence>
<accession>A0A7W5E1T5</accession>